<proteinExistence type="inferred from homology"/>
<dbReference type="InterPro" id="IPR027417">
    <property type="entry name" value="P-loop_NTPase"/>
</dbReference>
<dbReference type="SUPFAM" id="SSF52540">
    <property type="entry name" value="P-loop containing nucleoside triphosphate hydrolases"/>
    <property type="match status" value="1"/>
</dbReference>
<dbReference type="EMBL" id="JSCE01000205">
    <property type="protein sequence ID" value="KHM51371.1"/>
    <property type="molecule type" value="Genomic_DNA"/>
</dbReference>
<evidence type="ECO:0000256" key="4">
    <source>
        <dbReference type="ARBA" id="ARBA00022490"/>
    </source>
</evidence>
<gene>
    <name evidence="11" type="ORF">NZ47_10885</name>
</gene>
<evidence type="ECO:0000256" key="6">
    <source>
        <dbReference type="ARBA" id="ARBA00022723"/>
    </source>
</evidence>
<comment type="subcellular location">
    <subcellularLocation>
        <location evidence="1">Cytoplasm</location>
    </subcellularLocation>
</comment>
<dbReference type="RefSeq" id="WP_039210547.1">
    <property type="nucleotide sequence ID" value="NZ_JSCE01000205.1"/>
</dbReference>
<evidence type="ECO:0000256" key="1">
    <source>
        <dbReference type="ARBA" id="ARBA00004496"/>
    </source>
</evidence>
<evidence type="ECO:0000256" key="8">
    <source>
        <dbReference type="ARBA" id="ARBA00022840"/>
    </source>
</evidence>
<dbReference type="AlphaFoldDB" id="A0A0B2JXJ8"/>
<keyword evidence="6" id="KW-0479">Metal-binding</keyword>
<dbReference type="InterPro" id="IPR003442">
    <property type="entry name" value="T6A_TsaE"/>
</dbReference>
<dbReference type="GO" id="GO:0005737">
    <property type="term" value="C:cytoplasm"/>
    <property type="evidence" value="ECO:0007669"/>
    <property type="project" value="UniProtKB-SubCell"/>
</dbReference>
<keyword evidence="5" id="KW-0819">tRNA processing</keyword>
<accession>A0A0B2JXJ8</accession>
<keyword evidence="7" id="KW-0547">Nucleotide-binding</keyword>
<keyword evidence="12" id="KW-1185">Reference proteome</keyword>
<sequence length="158" mass="18190">MFEIITKSPDETAAIGEKMGRFFSKGIVICLYGDLGAGKTLFTQNLAKGLDIDEDVTSPTFNIMNVYEGRLTLYHFDLYRLEQEYELEDIGFYDYVDDPDGIVVIEWADKFADCLPDDFVLLAIERTDDDDNERRLIFDLHGEAYANILREVEDLCQF</sequence>
<comment type="caution">
    <text evidence="11">The sequence shown here is derived from an EMBL/GenBank/DDBJ whole genome shotgun (WGS) entry which is preliminary data.</text>
</comment>
<keyword evidence="8" id="KW-0067">ATP-binding</keyword>
<evidence type="ECO:0000256" key="5">
    <source>
        <dbReference type="ARBA" id="ARBA00022694"/>
    </source>
</evidence>
<keyword evidence="4" id="KW-0963">Cytoplasm</keyword>
<name>A0A0B2JXJ8_9FIRM</name>
<evidence type="ECO:0000313" key="11">
    <source>
        <dbReference type="EMBL" id="KHM51371.1"/>
    </source>
</evidence>
<dbReference type="PANTHER" id="PTHR33540">
    <property type="entry name" value="TRNA THREONYLCARBAMOYLADENOSINE BIOSYNTHESIS PROTEIN TSAE"/>
    <property type="match status" value="1"/>
</dbReference>
<dbReference type="Pfam" id="PF02367">
    <property type="entry name" value="TsaE"/>
    <property type="match status" value="1"/>
</dbReference>
<evidence type="ECO:0000256" key="7">
    <source>
        <dbReference type="ARBA" id="ARBA00022741"/>
    </source>
</evidence>
<evidence type="ECO:0000313" key="12">
    <source>
        <dbReference type="Proteomes" id="UP000030993"/>
    </source>
</evidence>
<dbReference type="GO" id="GO:0002949">
    <property type="term" value="P:tRNA threonylcarbamoyladenosine modification"/>
    <property type="evidence" value="ECO:0007669"/>
    <property type="project" value="InterPro"/>
</dbReference>
<keyword evidence="9" id="KW-0460">Magnesium</keyword>
<evidence type="ECO:0000256" key="2">
    <source>
        <dbReference type="ARBA" id="ARBA00007599"/>
    </source>
</evidence>
<dbReference type="GO" id="GO:0005524">
    <property type="term" value="F:ATP binding"/>
    <property type="evidence" value="ECO:0007669"/>
    <property type="project" value="UniProtKB-KW"/>
</dbReference>
<dbReference type="Gene3D" id="3.40.50.300">
    <property type="entry name" value="P-loop containing nucleotide triphosphate hydrolases"/>
    <property type="match status" value="1"/>
</dbReference>
<reference evidence="11 12" key="1">
    <citation type="journal article" date="2013" name="PLoS ONE">
        <title>Identification and characterization of three novel lipases belonging to families II and V from Anaerovibrio lipolyticus 5ST.</title>
        <authorList>
            <person name="Prive F."/>
            <person name="Kaderbhai N.N."/>
            <person name="Girdwood S."/>
            <person name="Worgan H.J."/>
            <person name="Pinloche E."/>
            <person name="Scollan N.D."/>
            <person name="Huws S.A."/>
            <person name="Newbold C.J."/>
        </authorList>
    </citation>
    <scope>NUCLEOTIDE SEQUENCE [LARGE SCALE GENOMIC DNA]</scope>
    <source>
        <strain evidence="11 12">5S</strain>
    </source>
</reference>
<protein>
    <recommendedName>
        <fullName evidence="3">tRNA threonylcarbamoyladenosine biosynthesis protein TsaE</fullName>
    </recommendedName>
    <alternativeName>
        <fullName evidence="10">t(6)A37 threonylcarbamoyladenosine biosynthesis protein TsaE</fullName>
    </alternativeName>
</protein>
<dbReference type="PANTHER" id="PTHR33540:SF2">
    <property type="entry name" value="TRNA THREONYLCARBAMOYLADENOSINE BIOSYNTHESIS PROTEIN TSAE"/>
    <property type="match status" value="1"/>
</dbReference>
<dbReference type="Proteomes" id="UP000030993">
    <property type="component" value="Unassembled WGS sequence"/>
</dbReference>
<organism evidence="11 12">
    <name type="scientific">Anaerovibrio lipolyticus</name>
    <dbReference type="NCBI Taxonomy" id="82374"/>
    <lineage>
        <taxon>Bacteria</taxon>
        <taxon>Bacillati</taxon>
        <taxon>Bacillota</taxon>
        <taxon>Negativicutes</taxon>
        <taxon>Selenomonadales</taxon>
        <taxon>Selenomonadaceae</taxon>
        <taxon>Anaerovibrio</taxon>
    </lineage>
</organism>
<comment type="similarity">
    <text evidence="2">Belongs to the TsaE family.</text>
</comment>
<dbReference type="NCBIfam" id="TIGR00150">
    <property type="entry name" value="T6A_YjeE"/>
    <property type="match status" value="1"/>
</dbReference>
<evidence type="ECO:0000256" key="3">
    <source>
        <dbReference type="ARBA" id="ARBA00019010"/>
    </source>
</evidence>
<dbReference type="STRING" id="82374.NZ47_10885"/>
<evidence type="ECO:0000256" key="10">
    <source>
        <dbReference type="ARBA" id="ARBA00032441"/>
    </source>
</evidence>
<evidence type="ECO:0000256" key="9">
    <source>
        <dbReference type="ARBA" id="ARBA00022842"/>
    </source>
</evidence>
<dbReference type="GO" id="GO:0046872">
    <property type="term" value="F:metal ion binding"/>
    <property type="evidence" value="ECO:0007669"/>
    <property type="project" value="UniProtKB-KW"/>
</dbReference>